<dbReference type="InterPro" id="IPR036398">
    <property type="entry name" value="CA_dom_sf"/>
</dbReference>
<dbReference type="SUPFAM" id="SSF51069">
    <property type="entry name" value="Carbonic anhydrase"/>
    <property type="match status" value="1"/>
</dbReference>
<comment type="function">
    <text evidence="4">Reversible hydration of carbon dioxide.</text>
</comment>
<feature type="chain" id="PRO_5041484563" description="Carbonic anhydrase" evidence="4">
    <location>
        <begin position="22"/>
        <end position="251"/>
    </location>
</feature>
<keyword evidence="2 4" id="KW-0479">Metal-binding</keyword>
<evidence type="ECO:0000313" key="7">
    <source>
        <dbReference type="Proteomes" id="UP001168990"/>
    </source>
</evidence>
<dbReference type="Pfam" id="PF00194">
    <property type="entry name" value="Carb_anhydrase"/>
    <property type="match status" value="1"/>
</dbReference>
<dbReference type="InterPro" id="IPR018338">
    <property type="entry name" value="Carbonic_anhydrase_a-class_CS"/>
</dbReference>
<dbReference type="GO" id="GO:0004089">
    <property type="term" value="F:carbonate dehydratase activity"/>
    <property type="evidence" value="ECO:0007669"/>
    <property type="project" value="UniProtKB-UniRule"/>
</dbReference>
<dbReference type="EMBL" id="JAQQBS010001425">
    <property type="protein sequence ID" value="KAK0157379.1"/>
    <property type="molecule type" value="Genomic_DNA"/>
</dbReference>
<proteinExistence type="inferred from homology"/>
<dbReference type="EC" id="4.2.1.1" evidence="4"/>
<comment type="caution">
    <text evidence="6">The sequence shown here is derived from an EMBL/GenBank/DDBJ whole genome shotgun (WGS) entry which is preliminary data.</text>
</comment>
<organism evidence="6 7">
    <name type="scientific">Microctonus aethiopoides</name>
    <dbReference type="NCBI Taxonomy" id="144406"/>
    <lineage>
        <taxon>Eukaryota</taxon>
        <taxon>Metazoa</taxon>
        <taxon>Ecdysozoa</taxon>
        <taxon>Arthropoda</taxon>
        <taxon>Hexapoda</taxon>
        <taxon>Insecta</taxon>
        <taxon>Pterygota</taxon>
        <taxon>Neoptera</taxon>
        <taxon>Endopterygota</taxon>
        <taxon>Hymenoptera</taxon>
        <taxon>Apocrita</taxon>
        <taxon>Ichneumonoidea</taxon>
        <taxon>Braconidae</taxon>
        <taxon>Euphorinae</taxon>
        <taxon>Microctonus</taxon>
    </lineage>
</organism>
<dbReference type="PANTHER" id="PTHR18952:SF137">
    <property type="entry name" value="CARBONIC ANHYDRASE"/>
    <property type="match status" value="1"/>
</dbReference>
<keyword evidence="4" id="KW-0456">Lyase</keyword>
<dbReference type="InterPro" id="IPR001148">
    <property type="entry name" value="CA_dom"/>
</dbReference>
<accession>A0AA39EV50</accession>
<dbReference type="PANTHER" id="PTHR18952">
    <property type="entry name" value="CARBONIC ANHYDRASE"/>
    <property type="match status" value="1"/>
</dbReference>
<evidence type="ECO:0000313" key="6">
    <source>
        <dbReference type="EMBL" id="KAK0157379.1"/>
    </source>
</evidence>
<gene>
    <name evidence="6" type="ORF">PV328_011127</name>
</gene>
<dbReference type="CDD" id="cd00326">
    <property type="entry name" value="alpha_CA"/>
    <property type="match status" value="1"/>
</dbReference>
<dbReference type="Proteomes" id="UP001168990">
    <property type="component" value="Unassembled WGS sequence"/>
</dbReference>
<dbReference type="GO" id="GO:0008270">
    <property type="term" value="F:zinc ion binding"/>
    <property type="evidence" value="ECO:0007669"/>
    <property type="project" value="UniProtKB-UniRule"/>
</dbReference>
<feature type="signal peptide" evidence="4">
    <location>
        <begin position="1"/>
        <end position="21"/>
    </location>
</feature>
<sequence>MQATFVWFIIGTTCIVQSSTAYFGYKKRQQHVWPRKFKECGGKMQSPITLSTSKSIALPLPALEMVGFHDFLPHPLTLINNGHSVALNVVKNSTHRRLPYIFGAMLNENQQYELEGLHFHWGNKNNRGSEHVLNDIRYSMEMHIIHRNIAYSNMEHASAHADGLVVLGIFFQVQDSDNDMINPILKYLPSIQWINTGMTRFRMLSNGEDKLGDNFRKLQNIGRRKVYVRNVAGSKIDLVDLNFTNFIWFDE</sequence>
<dbReference type="PROSITE" id="PS00162">
    <property type="entry name" value="ALPHA_CA_1"/>
    <property type="match status" value="1"/>
</dbReference>
<comment type="catalytic activity">
    <reaction evidence="4">
        <text>hydrogencarbonate + H(+) = CO2 + H2O</text>
        <dbReference type="Rhea" id="RHEA:10748"/>
        <dbReference type="ChEBI" id="CHEBI:15377"/>
        <dbReference type="ChEBI" id="CHEBI:15378"/>
        <dbReference type="ChEBI" id="CHEBI:16526"/>
        <dbReference type="ChEBI" id="CHEBI:17544"/>
        <dbReference type="EC" id="4.2.1.1"/>
    </reaction>
</comment>
<feature type="domain" description="Alpha-carbonic anhydrase" evidence="5">
    <location>
        <begin position="21"/>
        <end position="251"/>
    </location>
</feature>
<keyword evidence="4" id="KW-0732">Signal</keyword>
<evidence type="ECO:0000256" key="4">
    <source>
        <dbReference type="RuleBase" id="RU367011"/>
    </source>
</evidence>
<evidence type="ECO:0000256" key="1">
    <source>
        <dbReference type="ARBA" id="ARBA00010718"/>
    </source>
</evidence>
<name>A0AA39EV50_9HYME</name>
<keyword evidence="3 4" id="KW-0862">Zinc</keyword>
<dbReference type="Gene3D" id="3.10.200.10">
    <property type="entry name" value="Alpha carbonic anhydrase"/>
    <property type="match status" value="1"/>
</dbReference>
<dbReference type="PROSITE" id="PS51144">
    <property type="entry name" value="ALPHA_CA_2"/>
    <property type="match status" value="1"/>
</dbReference>
<dbReference type="SMART" id="SM01057">
    <property type="entry name" value="Carb_anhydrase"/>
    <property type="match status" value="1"/>
</dbReference>
<evidence type="ECO:0000256" key="2">
    <source>
        <dbReference type="ARBA" id="ARBA00022723"/>
    </source>
</evidence>
<protein>
    <recommendedName>
        <fullName evidence="4">Carbonic anhydrase</fullName>
        <ecNumber evidence="4">4.2.1.1</ecNumber>
    </recommendedName>
</protein>
<reference evidence="6" key="2">
    <citation type="submission" date="2023-03" db="EMBL/GenBank/DDBJ databases">
        <authorList>
            <person name="Inwood S.N."/>
            <person name="Skelly J.G."/>
            <person name="Guhlin J."/>
            <person name="Harrop T.W.R."/>
            <person name="Goldson S.G."/>
            <person name="Dearden P.K."/>
        </authorList>
    </citation>
    <scope>NUCLEOTIDE SEQUENCE</scope>
    <source>
        <strain evidence="6">Irish</strain>
        <tissue evidence="6">Whole body</tissue>
    </source>
</reference>
<dbReference type="GO" id="GO:0005737">
    <property type="term" value="C:cytoplasm"/>
    <property type="evidence" value="ECO:0007669"/>
    <property type="project" value="TreeGrafter"/>
</dbReference>
<evidence type="ECO:0000256" key="3">
    <source>
        <dbReference type="ARBA" id="ARBA00022833"/>
    </source>
</evidence>
<evidence type="ECO:0000259" key="5">
    <source>
        <dbReference type="PROSITE" id="PS51144"/>
    </source>
</evidence>
<reference evidence="6" key="1">
    <citation type="journal article" date="2023" name="bioRxiv">
        <title>Scaffold-level genome assemblies of two parasitoid biocontrol wasps reveal the parthenogenesis mechanism and an associated novel virus.</title>
        <authorList>
            <person name="Inwood S."/>
            <person name="Skelly J."/>
            <person name="Guhlin J."/>
            <person name="Harrop T."/>
            <person name="Goldson S."/>
            <person name="Dearden P."/>
        </authorList>
    </citation>
    <scope>NUCLEOTIDE SEQUENCE</scope>
    <source>
        <strain evidence="6">Irish</strain>
        <tissue evidence="6">Whole body</tissue>
    </source>
</reference>
<comment type="similarity">
    <text evidence="1 4">Belongs to the alpha-carbonic anhydrase family.</text>
</comment>
<keyword evidence="7" id="KW-1185">Reference proteome</keyword>
<dbReference type="InterPro" id="IPR023561">
    <property type="entry name" value="Carbonic_anhydrase_a-class"/>
</dbReference>
<comment type="cofactor">
    <cofactor evidence="4">
        <name>Zn(2+)</name>
        <dbReference type="ChEBI" id="CHEBI:29105"/>
    </cofactor>
</comment>
<dbReference type="AlphaFoldDB" id="A0AA39EV50"/>